<dbReference type="EMBL" id="CP064933">
    <property type="protein sequence ID" value="QPK11874.1"/>
    <property type="molecule type" value="Genomic_DNA"/>
</dbReference>
<dbReference type="Proteomes" id="UP000078551">
    <property type="component" value="Plasmid pRphaN771b"/>
</dbReference>
<evidence type="ECO:0000313" key="2">
    <source>
        <dbReference type="EMBL" id="QPK11874.1"/>
    </source>
</evidence>
<dbReference type="Pfam" id="PF11175">
    <property type="entry name" value="DUF2961"/>
    <property type="match status" value="1"/>
</dbReference>
<evidence type="ECO:0000313" key="3">
    <source>
        <dbReference type="Proteomes" id="UP000078551"/>
    </source>
</evidence>
<evidence type="ECO:0000313" key="4">
    <source>
        <dbReference type="Proteomes" id="UP000540266"/>
    </source>
</evidence>
<gene>
    <name evidence="1" type="ORF">AMC81_PB00137</name>
    <name evidence="2" type="ORF">HER27_024895</name>
</gene>
<geneLocation type="plasmid" evidence="1 3">
    <name>pRphaN771b</name>
</geneLocation>
<sequence>MLADLARVKDARTGRLSSWDQDGKNQDYWLIPANSTVRLAEIEGPGCITHIWMTQFCRRVLGAGLIDPTAGNYVAPVFEIHNALGLNWEVADPHYYRKVLLKIYWDGQETPSVLVPLGDFFCTGHSMPGNFSSLPISVSCKPEERYRFGGSAAFNSYFQMPFGERAIVEIENQNDVPYGQYFYIDFERYEAPLADDIAYFHASWRRENPCGGWGPNLQTNSPETNIPNLDGKENYVILETEGRGQYVGCNLSVAHFQGSWWGEGDEMIFVDEDSWPPSIHGTGTEDYFNHAWGMQNNAFLMNGSVIHESIVPGYQVSYRFHLTDPVRFKNRLRVTIEHGHANHLSDDWASTAYWYQTLPSPKLTILPVEQRLPTPPGDRVPERVSRERLTAEQAAQIDAADQRFRAYSELRDVEIEKKLETTRRRSAANVSTR</sequence>
<geneLocation type="plasmid" evidence="2 4">
    <name>pBS3b</name>
</geneLocation>
<organism evidence="2 4">
    <name type="scientific">Rhizobium phaseoli</name>
    <dbReference type="NCBI Taxonomy" id="396"/>
    <lineage>
        <taxon>Bacteria</taxon>
        <taxon>Pseudomonadati</taxon>
        <taxon>Pseudomonadota</taxon>
        <taxon>Alphaproteobacteria</taxon>
        <taxon>Hyphomicrobiales</taxon>
        <taxon>Rhizobiaceae</taxon>
        <taxon>Rhizobium/Agrobacterium group</taxon>
        <taxon>Rhizobium</taxon>
    </lineage>
</organism>
<evidence type="ECO:0000313" key="1">
    <source>
        <dbReference type="EMBL" id="ANL87275.1"/>
    </source>
</evidence>
<keyword evidence="3" id="KW-1185">Reference proteome</keyword>
<dbReference type="Gene3D" id="2.60.120.1390">
    <property type="match status" value="1"/>
</dbReference>
<accession>A0A7X6F0B4</accession>
<dbReference type="Proteomes" id="UP000540266">
    <property type="component" value="Plasmid pBS3b"/>
</dbReference>
<protein>
    <submittedName>
        <fullName evidence="2">DUF2961 domain-containing protein</fullName>
    </submittedName>
</protein>
<dbReference type="EMBL" id="CP013570">
    <property type="protein sequence ID" value="ANL87275.1"/>
    <property type="molecule type" value="Genomic_DNA"/>
</dbReference>
<keyword evidence="2" id="KW-0614">Plasmid</keyword>
<name>A0A7X6F0B4_9HYPH</name>
<proteinExistence type="predicted"/>
<reference evidence="1 3" key="1">
    <citation type="submission" date="2015-11" db="EMBL/GenBank/DDBJ databases">
        <title>The limits of bacterial species coexistence and the symbiotic plasmid transference in sympatric Rhizobium populations.</title>
        <authorList>
            <person name="Perez-Carrascal O.M."/>
            <person name="VanInsberghe D."/>
            <person name="Juarez S."/>
            <person name="Polz M.F."/>
            <person name="Vinuesa P."/>
            <person name="Gonzalez V."/>
        </authorList>
    </citation>
    <scope>NUCLEOTIDE SEQUENCE [LARGE SCALE GENOMIC DNA]</scope>
    <source>
        <strain evidence="1 3">N771</strain>
        <plasmid evidence="1 3">pRphaN771b</plasmid>
    </source>
</reference>
<dbReference type="InterPro" id="IPR021345">
    <property type="entry name" value="DUF2961"/>
</dbReference>
<dbReference type="AlphaFoldDB" id="A0A7X6F0B4"/>
<reference evidence="2 4" key="2">
    <citation type="submission" date="2020-11" db="EMBL/GenBank/DDBJ databases">
        <title>Indigenous Rhizobia Nodulating Common beans in Western Kenya.</title>
        <authorList>
            <person name="Wekesa C.S."/>
            <person name="Oelmueller R."/>
            <person name="Furch A.C."/>
        </authorList>
    </citation>
    <scope>NUCLEOTIDE SEQUENCE [LARGE SCALE GENOMIC DNA]</scope>
    <source>
        <strain evidence="4">BS3</strain>
        <strain evidence="2">S3</strain>
        <plasmid evidence="2 4">pBS3b</plasmid>
    </source>
</reference>